<dbReference type="STRING" id="1297750.SAMN05444405_10136"/>
<dbReference type="GO" id="GO:0006508">
    <property type="term" value="P:proteolysis"/>
    <property type="evidence" value="ECO:0007669"/>
    <property type="project" value="UniProtKB-KW"/>
</dbReference>
<keyword evidence="3" id="KW-0645">Protease</keyword>
<dbReference type="GO" id="GO:0004175">
    <property type="term" value="F:endopeptidase activity"/>
    <property type="evidence" value="ECO:0007669"/>
    <property type="project" value="TreeGrafter"/>
</dbReference>
<dbReference type="AlphaFoldDB" id="A0A1M4S9W5"/>
<feature type="chain" id="PRO_5012522073" evidence="1">
    <location>
        <begin position="29"/>
        <end position="619"/>
    </location>
</feature>
<dbReference type="Gene3D" id="3.90.226.10">
    <property type="entry name" value="2-enoyl-CoA Hydratase, Chain A, domain 1"/>
    <property type="match status" value="1"/>
</dbReference>
<dbReference type="InterPro" id="IPR029045">
    <property type="entry name" value="ClpP/crotonase-like_dom_sf"/>
</dbReference>
<evidence type="ECO:0000259" key="2">
    <source>
        <dbReference type="SMART" id="SM00245"/>
    </source>
</evidence>
<name>A0A1M4S9W5_9BACE</name>
<dbReference type="PANTHER" id="PTHR32060:SF22">
    <property type="entry name" value="CARBOXYL-TERMINAL-PROCESSING PEPTIDASE 3, CHLOROPLASTIC"/>
    <property type="match status" value="1"/>
</dbReference>
<dbReference type="Pfam" id="PF03572">
    <property type="entry name" value="Peptidase_S41"/>
    <property type="match status" value="1"/>
</dbReference>
<keyword evidence="1" id="KW-0732">Signal</keyword>
<proteinExistence type="predicted"/>
<feature type="domain" description="Tail specific protease" evidence="2">
    <location>
        <begin position="365"/>
        <end position="593"/>
    </location>
</feature>
<evidence type="ECO:0000313" key="3">
    <source>
        <dbReference type="EMBL" id="SHE28935.1"/>
    </source>
</evidence>
<dbReference type="OrthoDB" id="5379939at2"/>
<evidence type="ECO:0000313" key="4">
    <source>
        <dbReference type="Proteomes" id="UP000184509"/>
    </source>
</evidence>
<protein>
    <submittedName>
        <fullName evidence="3">C-terminal processing protease CtpA/Prc, contains a PDZ domain</fullName>
    </submittedName>
</protein>
<reference evidence="3 4" key="1">
    <citation type="submission" date="2016-11" db="EMBL/GenBank/DDBJ databases">
        <authorList>
            <person name="Jaros S."/>
            <person name="Januszkiewicz K."/>
            <person name="Wedrychowicz H."/>
        </authorList>
    </citation>
    <scope>NUCLEOTIDE SEQUENCE [LARGE SCALE GENOMIC DNA]</scope>
    <source>
        <strain evidence="3 4">DSM 26991</strain>
    </source>
</reference>
<gene>
    <name evidence="3" type="ORF">SAMN05444405_10136</name>
</gene>
<dbReference type="SUPFAM" id="SSF52096">
    <property type="entry name" value="ClpP/crotonase"/>
    <property type="match status" value="1"/>
</dbReference>
<dbReference type="PANTHER" id="PTHR32060">
    <property type="entry name" value="TAIL-SPECIFIC PROTEASE"/>
    <property type="match status" value="1"/>
</dbReference>
<accession>A0A1M4S9W5</accession>
<dbReference type="InterPro" id="IPR005151">
    <property type="entry name" value="Tail-specific_protease"/>
</dbReference>
<evidence type="ECO:0000256" key="1">
    <source>
        <dbReference type="SAM" id="SignalP"/>
    </source>
</evidence>
<dbReference type="Gene3D" id="2.30.42.10">
    <property type="match status" value="1"/>
</dbReference>
<feature type="signal peptide" evidence="1">
    <location>
        <begin position="1"/>
        <end position="28"/>
    </location>
</feature>
<organism evidence="3 4">
    <name type="scientific">Bacteroides luti</name>
    <dbReference type="NCBI Taxonomy" id="1297750"/>
    <lineage>
        <taxon>Bacteria</taxon>
        <taxon>Pseudomonadati</taxon>
        <taxon>Bacteroidota</taxon>
        <taxon>Bacteroidia</taxon>
        <taxon>Bacteroidales</taxon>
        <taxon>Bacteroidaceae</taxon>
        <taxon>Bacteroides</taxon>
    </lineage>
</organism>
<dbReference type="GO" id="GO:0008236">
    <property type="term" value="F:serine-type peptidase activity"/>
    <property type="evidence" value="ECO:0007669"/>
    <property type="project" value="InterPro"/>
</dbReference>
<dbReference type="SMART" id="SM00245">
    <property type="entry name" value="TSPc"/>
    <property type="match status" value="1"/>
</dbReference>
<dbReference type="Gene3D" id="3.30.750.44">
    <property type="match status" value="1"/>
</dbReference>
<dbReference type="EMBL" id="FQTV01000001">
    <property type="protein sequence ID" value="SHE28935.1"/>
    <property type="molecule type" value="Genomic_DNA"/>
</dbReference>
<keyword evidence="4" id="KW-1185">Reference proteome</keyword>
<dbReference type="Proteomes" id="UP000184509">
    <property type="component" value="Unassembled WGS sequence"/>
</dbReference>
<sequence>MRIVNRAINRSFILFSFLLFLNISNCYSANPAIKEWKKKELTEDFKNRLCALSDVYGYVRYFYPNDNLKDLDWFNFLIYSIKEIEGCKSEKDFNQKIYQLFSPLCPDLIINNNFSKPKRYSSGSFYIQERSMLDNREFNSEIKEISAYSAEYPKPDSLYTFIINPRLAVSFPIALSELPKRSEQLTSLIDSCKNRWDEKSMYYLLASEPFARIANEIMRCNIVQHFYPYYFEDKLDVTWSKSYKDYFNKIANSNNSTSYYYLVCNMMNLVKDSHVYLNFNVLGAFSTKRFPGIETVILDNKLLIKNMLAPYDSVIHRGDRIIKINNIEVESFIKGKLNNLSYSTLESGLTKLTSSYEIFSSYARDSVLNLTIKNSKGKESDVAVKINMFRPAFVADKEFIKCFDGNKYYINLKDPQLISYEKFKAYIPEINKGKGVIFDMRGYPTTDVFSILANITDSILSLGNLYEVHYYFPNHINPVPKPTEKWFIAPSTSAMNKDYSKKFQYSLPVNEKITVPCVFLVNSVSMSFMETVIDIIKNYKLGILIGENTAGCNGDTPHFKLPFASFSMTFAKFLNRDGSQHHGIGIKPDIYVENKDTNTDAQLEAAKKYLDVLASHTSK</sequence>
<dbReference type="InterPro" id="IPR036034">
    <property type="entry name" value="PDZ_sf"/>
</dbReference>
<keyword evidence="3" id="KW-0378">Hydrolase</keyword>